<gene>
    <name evidence="4" type="ORF">FKG95_08215</name>
</gene>
<organism evidence="4 5">
    <name type="scientific">Denitrobaculum tricleocarpae</name>
    <dbReference type="NCBI Taxonomy" id="2591009"/>
    <lineage>
        <taxon>Bacteria</taxon>
        <taxon>Pseudomonadati</taxon>
        <taxon>Pseudomonadota</taxon>
        <taxon>Alphaproteobacteria</taxon>
        <taxon>Rhodospirillales</taxon>
        <taxon>Rhodospirillaceae</taxon>
        <taxon>Denitrobaculum</taxon>
    </lineage>
</organism>
<evidence type="ECO:0000256" key="2">
    <source>
        <dbReference type="ARBA" id="ARBA00022801"/>
    </source>
</evidence>
<sequence length="313" mass="33711">MTASFDPPGTPFIGAGIETTVTDADLVVFGAPHGTPYPGIDNEPYAATAEALRQALAEDARWLDHWDFDLDGPLLGDVNFTVADAGNLKTSSRDGEGNRHLIRQATTQILDAGAIPLMIGGDDSTPIPFIEALAPLGPLTVIQIDAHMDWRDERRGEPMGFSSPMRRASEMDHVENMIQVGMRGLGSARRVEVEAARDWGSKIITAREFHRDGVDAVLKHLKSGSNCMITWDCDGMDPGIMPAVMAPTPGGLSYMQSIDLIEAVIGKARLVAFDLVEFVPERDPDGTAAITAARICANLLGRVAREEPSRPRG</sequence>
<dbReference type="Proteomes" id="UP000315252">
    <property type="component" value="Unassembled WGS sequence"/>
</dbReference>
<dbReference type="Gene3D" id="3.40.800.10">
    <property type="entry name" value="Ureohydrolase domain"/>
    <property type="match status" value="1"/>
</dbReference>
<evidence type="ECO:0000313" key="5">
    <source>
        <dbReference type="Proteomes" id="UP000315252"/>
    </source>
</evidence>
<reference evidence="4 5" key="1">
    <citation type="submission" date="2019-06" db="EMBL/GenBank/DDBJ databases">
        <title>Whole genome sequence for Rhodospirillaceae sp. R148.</title>
        <authorList>
            <person name="Wang G."/>
        </authorList>
    </citation>
    <scope>NUCLEOTIDE SEQUENCE [LARGE SCALE GENOMIC DNA]</scope>
    <source>
        <strain evidence="4 5">R148</strain>
    </source>
</reference>
<dbReference type="GO" id="GO:0033389">
    <property type="term" value="P:putrescine biosynthetic process from arginine, via agmatine"/>
    <property type="evidence" value="ECO:0007669"/>
    <property type="project" value="TreeGrafter"/>
</dbReference>
<comment type="caution">
    <text evidence="4">The sequence shown here is derived from an EMBL/GenBank/DDBJ whole genome shotgun (WGS) entry which is preliminary data.</text>
</comment>
<proteinExistence type="inferred from homology"/>
<dbReference type="AlphaFoldDB" id="A0A545TYD9"/>
<dbReference type="SUPFAM" id="SSF52768">
    <property type="entry name" value="Arginase/deacetylase"/>
    <property type="match status" value="1"/>
</dbReference>
<evidence type="ECO:0000313" key="4">
    <source>
        <dbReference type="EMBL" id="TQV82193.1"/>
    </source>
</evidence>
<dbReference type="RefSeq" id="WP_142895823.1">
    <property type="nucleotide sequence ID" value="NZ_ML660053.1"/>
</dbReference>
<keyword evidence="5" id="KW-1185">Reference proteome</keyword>
<dbReference type="PANTHER" id="PTHR11358:SF26">
    <property type="entry name" value="GUANIDINO ACID HYDROLASE, MITOCHONDRIAL"/>
    <property type="match status" value="1"/>
</dbReference>
<evidence type="ECO:0000256" key="1">
    <source>
        <dbReference type="ARBA" id="ARBA00022723"/>
    </source>
</evidence>
<evidence type="ECO:0000256" key="3">
    <source>
        <dbReference type="PROSITE-ProRule" id="PRU00742"/>
    </source>
</evidence>
<dbReference type="Pfam" id="PF00491">
    <property type="entry name" value="Arginase"/>
    <property type="match status" value="1"/>
</dbReference>
<dbReference type="PANTHER" id="PTHR11358">
    <property type="entry name" value="ARGINASE/AGMATINASE"/>
    <property type="match status" value="1"/>
</dbReference>
<dbReference type="InterPro" id="IPR023696">
    <property type="entry name" value="Ureohydrolase_dom_sf"/>
</dbReference>
<keyword evidence="1" id="KW-0479">Metal-binding</keyword>
<dbReference type="PROSITE" id="PS51409">
    <property type="entry name" value="ARGINASE_2"/>
    <property type="match status" value="1"/>
</dbReference>
<comment type="similarity">
    <text evidence="3">Belongs to the arginase family.</text>
</comment>
<dbReference type="InterPro" id="IPR006035">
    <property type="entry name" value="Ureohydrolase"/>
</dbReference>
<protein>
    <submittedName>
        <fullName evidence="4">Agmatinase</fullName>
    </submittedName>
</protein>
<keyword evidence="2" id="KW-0378">Hydrolase</keyword>
<name>A0A545TYD9_9PROT</name>
<dbReference type="GO" id="GO:0008783">
    <property type="term" value="F:agmatinase activity"/>
    <property type="evidence" value="ECO:0007669"/>
    <property type="project" value="TreeGrafter"/>
</dbReference>
<accession>A0A545TYD9</accession>
<dbReference type="OrthoDB" id="9788689at2"/>
<dbReference type="EMBL" id="VHSH01000002">
    <property type="protein sequence ID" value="TQV82193.1"/>
    <property type="molecule type" value="Genomic_DNA"/>
</dbReference>
<dbReference type="GO" id="GO:0046872">
    <property type="term" value="F:metal ion binding"/>
    <property type="evidence" value="ECO:0007669"/>
    <property type="project" value="UniProtKB-KW"/>
</dbReference>